<dbReference type="Pfam" id="PF01921">
    <property type="entry name" value="tRNA-synt_1f"/>
    <property type="match status" value="1"/>
</dbReference>
<dbReference type="GO" id="GO:0000049">
    <property type="term" value="F:tRNA binding"/>
    <property type="evidence" value="ECO:0007669"/>
    <property type="project" value="InterPro"/>
</dbReference>
<comment type="catalytic activity">
    <reaction evidence="9 10">
        <text>tRNA(Lys) + L-lysine + ATP = L-lysyl-tRNA(Lys) + AMP + diphosphate</text>
        <dbReference type="Rhea" id="RHEA:20792"/>
        <dbReference type="Rhea" id="RHEA-COMP:9696"/>
        <dbReference type="Rhea" id="RHEA-COMP:9697"/>
        <dbReference type="ChEBI" id="CHEBI:30616"/>
        <dbReference type="ChEBI" id="CHEBI:32551"/>
        <dbReference type="ChEBI" id="CHEBI:33019"/>
        <dbReference type="ChEBI" id="CHEBI:78442"/>
        <dbReference type="ChEBI" id="CHEBI:78529"/>
        <dbReference type="ChEBI" id="CHEBI:456215"/>
        <dbReference type="EC" id="6.1.1.6"/>
    </reaction>
</comment>
<gene>
    <name evidence="10" type="primary">lysS</name>
    <name evidence="11" type="ORF">A2841_02780</name>
</gene>
<dbReference type="Gene3D" id="1.10.10.350">
    <property type="match status" value="1"/>
</dbReference>
<keyword evidence="5 10" id="KW-0547">Nucleotide-binding</keyword>
<evidence type="ECO:0000256" key="6">
    <source>
        <dbReference type="ARBA" id="ARBA00022840"/>
    </source>
</evidence>
<keyword evidence="8 10" id="KW-0030">Aminoacyl-tRNA synthetase</keyword>
<evidence type="ECO:0000256" key="1">
    <source>
        <dbReference type="ARBA" id="ARBA00004496"/>
    </source>
</evidence>
<dbReference type="GO" id="GO:0004824">
    <property type="term" value="F:lysine-tRNA ligase activity"/>
    <property type="evidence" value="ECO:0007669"/>
    <property type="project" value="UniProtKB-UniRule"/>
</dbReference>
<evidence type="ECO:0000256" key="5">
    <source>
        <dbReference type="ARBA" id="ARBA00022741"/>
    </source>
</evidence>
<comment type="caution">
    <text evidence="10">Lacks conserved residue(s) required for the propagation of feature annotation.</text>
</comment>
<evidence type="ECO:0000256" key="3">
    <source>
        <dbReference type="ARBA" id="ARBA00022490"/>
    </source>
</evidence>
<evidence type="ECO:0000313" key="12">
    <source>
        <dbReference type="Proteomes" id="UP000178249"/>
    </source>
</evidence>
<comment type="similarity">
    <text evidence="2 10">Belongs to the class-I aminoacyl-tRNA synthetase family.</text>
</comment>
<dbReference type="GO" id="GO:0006430">
    <property type="term" value="P:lysyl-tRNA aminoacylation"/>
    <property type="evidence" value="ECO:0007669"/>
    <property type="project" value="UniProtKB-UniRule"/>
</dbReference>
<keyword evidence="7 10" id="KW-0648">Protein biosynthesis</keyword>
<dbReference type="HAMAP" id="MF_00177">
    <property type="entry name" value="Lys_tRNA_synth_class1"/>
    <property type="match status" value="1"/>
</dbReference>
<evidence type="ECO:0000256" key="9">
    <source>
        <dbReference type="ARBA" id="ARBA00048573"/>
    </source>
</evidence>
<dbReference type="PANTHER" id="PTHR37940">
    <property type="entry name" value="LYSINE--TRNA LIGASE"/>
    <property type="match status" value="1"/>
</dbReference>
<evidence type="ECO:0000256" key="7">
    <source>
        <dbReference type="ARBA" id="ARBA00022917"/>
    </source>
</evidence>
<dbReference type="InterPro" id="IPR020751">
    <property type="entry name" value="aa-tRNA-synth_I_codon-bd_sub2"/>
</dbReference>
<dbReference type="SUPFAM" id="SSF48163">
    <property type="entry name" value="An anticodon-binding domain of class I aminoacyl-tRNA synthetases"/>
    <property type="match status" value="1"/>
</dbReference>
<dbReference type="InterPro" id="IPR008925">
    <property type="entry name" value="aa_tRNA-synth_I_cd-bd_sf"/>
</dbReference>
<keyword evidence="6 10" id="KW-0067">ATP-binding</keyword>
<evidence type="ECO:0000256" key="4">
    <source>
        <dbReference type="ARBA" id="ARBA00022598"/>
    </source>
</evidence>
<dbReference type="InterPro" id="IPR002904">
    <property type="entry name" value="Lys-tRNA-ligase"/>
</dbReference>
<dbReference type="AlphaFoldDB" id="A0A1F6C538"/>
<dbReference type="Proteomes" id="UP000178249">
    <property type="component" value="Unassembled WGS sequence"/>
</dbReference>
<dbReference type="Gene3D" id="3.40.50.620">
    <property type="entry name" value="HUPs"/>
    <property type="match status" value="2"/>
</dbReference>
<evidence type="ECO:0000313" key="11">
    <source>
        <dbReference type="EMBL" id="OGG44280.1"/>
    </source>
</evidence>
<dbReference type="EMBL" id="MFKP01000014">
    <property type="protein sequence ID" value="OGG44280.1"/>
    <property type="molecule type" value="Genomic_DNA"/>
</dbReference>
<dbReference type="PANTHER" id="PTHR37940:SF1">
    <property type="entry name" value="LYSINE--TRNA LIGASE"/>
    <property type="match status" value="1"/>
</dbReference>
<dbReference type="Gene3D" id="6.10.20.10">
    <property type="entry name" value="Lysine tRNA ligase, stem contact fold domain"/>
    <property type="match status" value="1"/>
</dbReference>
<feature type="short sequence motif" description="'KMSKS' region" evidence="10">
    <location>
        <begin position="303"/>
        <end position="307"/>
    </location>
</feature>
<dbReference type="NCBIfam" id="TIGR00467">
    <property type="entry name" value="lysS_arch"/>
    <property type="match status" value="1"/>
</dbReference>
<keyword evidence="3 10" id="KW-0963">Cytoplasm</keyword>
<dbReference type="InterPro" id="IPR014729">
    <property type="entry name" value="Rossmann-like_a/b/a_fold"/>
</dbReference>
<reference evidence="11 12" key="1">
    <citation type="journal article" date="2016" name="Nat. Commun.">
        <title>Thousands of microbial genomes shed light on interconnected biogeochemical processes in an aquifer system.</title>
        <authorList>
            <person name="Anantharaman K."/>
            <person name="Brown C.T."/>
            <person name="Hug L.A."/>
            <person name="Sharon I."/>
            <person name="Castelle C.J."/>
            <person name="Probst A.J."/>
            <person name="Thomas B.C."/>
            <person name="Singh A."/>
            <person name="Wilkins M.J."/>
            <person name="Karaoz U."/>
            <person name="Brodie E.L."/>
            <person name="Williams K.H."/>
            <person name="Hubbard S.S."/>
            <person name="Banfield J.F."/>
        </authorList>
    </citation>
    <scope>NUCLEOTIDE SEQUENCE [LARGE SCALE GENOMIC DNA]</scope>
</reference>
<comment type="subcellular location">
    <subcellularLocation>
        <location evidence="1 10">Cytoplasm</location>
    </subcellularLocation>
</comment>
<dbReference type="EC" id="6.1.1.6" evidence="10"/>
<dbReference type="GO" id="GO:0005524">
    <property type="term" value="F:ATP binding"/>
    <property type="evidence" value="ECO:0007669"/>
    <property type="project" value="UniProtKB-UniRule"/>
</dbReference>
<accession>A0A1F6C538</accession>
<comment type="caution">
    <text evidence="11">The sequence shown here is derived from an EMBL/GenBank/DDBJ whole genome shotgun (WGS) entry which is preliminary data.</text>
</comment>
<dbReference type="GO" id="GO:0005737">
    <property type="term" value="C:cytoplasm"/>
    <property type="evidence" value="ECO:0007669"/>
    <property type="project" value="UniProtKB-SubCell"/>
</dbReference>
<dbReference type="SUPFAM" id="SSF52374">
    <property type="entry name" value="Nucleotidylyl transferase"/>
    <property type="match status" value="1"/>
</dbReference>
<protein>
    <recommendedName>
        <fullName evidence="10">Lysine--tRNA ligase</fullName>
        <ecNumber evidence="10">6.1.1.6</ecNumber>
    </recommendedName>
    <alternativeName>
        <fullName evidence="10">Lysyl-tRNA synthetase</fullName>
        <shortName evidence="10">LysRS</shortName>
    </alternativeName>
</protein>
<dbReference type="InterPro" id="IPR042078">
    <property type="entry name" value="Lys-tRNA-ligase_SC_fold"/>
</dbReference>
<keyword evidence="4 10" id="KW-0436">Ligase</keyword>
<proteinExistence type="inferred from homology"/>
<evidence type="ECO:0000256" key="8">
    <source>
        <dbReference type="ARBA" id="ARBA00023146"/>
    </source>
</evidence>
<organism evidence="11 12">
    <name type="scientific">Candidatus Kaiserbacteria bacterium RIFCSPHIGHO2_01_FULL_48_10</name>
    <dbReference type="NCBI Taxonomy" id="1798476"/>
    <lineage>
        <taxon>Bacteria</taxon>
        <taxon>Candidatus Kaiseribacteriota</taxon>
    </lineage>
</organism>
<name>A0A1F6C538_9BACT</name>
<evidence type="ECO:0000256" key="2">
    <source>
        <dbReference type="ARBA" id="ARBA00005594"/>
    </source>
</evidence>
<evidence type="ECO:0000256" key="10">
    <source>
        <dbReference type="HAMAP-Rule" id="MF_00177"/>
    </source>
</evidence>
<sequence length="520" mass="58201">MAGQHRFDFGTVPLGTHWADALADAVIAQKRGESLYTCAAGISPSGPVHFGNFRDIITAHAVVEALQKKGKNARTLFSWDNFDRLRKVPAGVSESFSEHIGKPLSKVPDPLGELPSYAARFEAPFVEALATLGIPIEYRDETALYEAGTYDSQIFLALQKREAIADILLSFMTEKGKGEKGIVPEKYRTEYYPISLYSRFTGKDNTKILSYDGGTKVTYYCADSKNTEEVDLAKDHIAKLAWKIDWPMRWKHEGVSFEPGGHDHASPGGSYDVASVIAEKIFSYDPPVFAEYKFVGIQGLGAKMSGSKGNAVTPLELLEIYEPELLKWMYLRKSPDQSFSLAFDSEIYRQYDEYDLEVSAPAGKHAIPFRQAVGFGQIVGWQEDKLAELLAGMSLSYDRESIKTRTPRARTWLNTHNPAERIELLEHSNDSYAQQLSKDSRARIVKLKNALSSEGRESIADLEALVYEIPKEGLVGELKVAQRNFFKDVYNLLIGKDTGPRLGTFLWAANRERVMHLLDM</sequence>